<evidence type="ECO:0000256" key="1">
    <source>
        <dbReference type="SAM" id="MobiDB-lite"/>
    </source>
</evidence>
<evidence type="ECO:0000313" key="3">
    <source>
        <dbReference type="EMBL" id="KAK9834700.1"/>
    </source>
</evidence>
<dbReference type="GO" id="GO:0016757">
    <property type="term" value="F:glycosyltransferase activity"/>
    <property type="evidence" value="ECO:0007669"/>
    <property type="project" value="TreeGrafter"/>
</dbReference>
<proteinExistence type="predicted"/>
<dbReference type="Proteomes" id="UP001438707">
    <property type="component" value="Unassembled WGS sequence"/>
</dbReference>
<dbReference type="PANTHER" id="PTHR47032:SF1">
    <property type="entry name" value="UDP-D-XYLOSE:L-FUCOSE ALPHA-1,3-D-XYLOSYLTRANSFERASE-RELATED"/>
    <property type="match status" value="1"/>
</dbReference>
<dbReference type="EMBL" id="JALJOS010000009">
    <property type="protein sequence ID" value="KAK9834700.1"/>
    <property type="molecule type" value="Genomic_DNA"/>
</dbReference>
<dbReference type="AlphaFoldDB" id="A0AAW1RMA3"/>
<gene>
    <name evidence="3" type="ORF">WJX74_007976</name>
</gene>
<accession>A0AAW1RMA3</accession>
<dbReference type="InterPro" id="IPR052636">
    <property type="entry name" value="UDP-D-xylose:L-fucose_XylT"/>
</dbReference>
<dbReference type="Pfam" id="PF03407">
    <property type="entry name" value="Nucleotid_trans"/>
    <property type="match status" value="1"/>
</dbReference>
<evidence type="ECO:0000259" key="2">
    <source>
        <dbReference type="Pfam" id="PF03407"/>
    </source>
</evidence>
<evidence type="ECO:0000313" key="4">
    <source>
        <dbReference type="Proteomes" id="UP001438707"/>
    </source>
</evidence>
<name>A0AAW1RMA3_9CHLO</name>
<dbReference type="PANTHER" id="PTHR47032">
    <property type="entry name" value="UDP-D-XYLOSE:L-FUCOSE ALPHA-1,3-D-XYLOSYLTRANSFERASE-RELATED"/>
    <property type="match status" value="1"/>
</dbReference>
<keyword evidence="4" id="KW-1185">Reference proteome</keyword>
<feature type="domain" description="Nucleotide-diphospho-sugar transferase" evidence="2">
    <location>
        <begin position="255"/>
        <end position="469"/>
    </location>
</feature>
<dbReference type="GO" id="GO:0005794">
    <property type="term" value="C:Golgi apparatus"/>
    <property type="evidence" value="ECO:0007669"/>
    <property type="project" value="TreeGrafter"/>
</dbReference>
<feature type="region of interest" description="Disordered" evidence="1">
    <location>
        <begin position="100"/>
        <end position="175"/>
    </location>
</feature>
<organism evidence="3 4">
    <name type="scientific">Apatococcus lobatus</name>
    <dbReference type="NCBI Taxonomy" id="904363"/>
    <lineage>
        <taxon>Eukaryota</taxon>
        <taxon>Viridiplantae</taxon>
        <taxon>Chlorophyta</taxon>
        <taxon>core chlorophytes</taxon>
        <taxon>Trebouxiophyceae</taxon>
        <taxon>Chlorellales</taxon>
        <taxon>Chlorellaceae</taxon>
        <taxon>Apatococcus</taxon>
    </lineage>
</organism>
<reference evidence="3 4" key="1">
    <citation type="journal article" date="2024" name="Nat. Commun.">
        <title>Phylogenomics reveals the evolutionary origins of lichenization in chlorophyte algae.</title>
        <authorList>
            <person name="Puginier C."/>
            <person name="Libourel C."/>
            <person name="Otte J."/>
            <person name="Skaloud P."/>
            <person name="Haon M."/>
            <person name="Grisel S."/>
            <person name="Petersen M."/>
            <person name="Berrin J.G."/>
            <person name="Delaux P.M."/>
            <person name="Dal Grande F."/>
            <person name="Keller J."/>
        </authorList>
    </citation>
    <scope>NUCLEOTIDE SEQUENCE [LARGE SCALE GENOMIC DNA]</scope>
    <source>
        <strain evidence="3 4">SAG 2145</strain>
    </source>
</reference>
<sequence length="578" mass="64225">MAEAGKTDLMRVASPSCLGLRSDAAKVASSLRFANSHAARARATSGLSQAHTRSPRASFAEAPRAHHVHHSLLARWTWAATGSKPPAATQYVAHAPPVSLASSPDKIQAPQLSSLPASGAAKDSHTVVSDTDDSSTAPQAGTGWARNSSAGSDDTEHPSSAPQVSPENQQADSRAKQLFSKENPAQFLPGEETLRNPLCLTESNYQQVADTIAGDARAIILTTLDLTFQGKDHSREQLDHMKNFAYHLDRVDRLQNTMTVSYTEETCRLLLSVSIPCFVDRLSPQPDTFPERLQGETAVFAKYWHALSLLKLGINVYFSDSDAAILQDPFVFQDRSFDIEGLSDWNDRSIVPDPRGMFEHPCVIYNTKKDRQVLGGQFIEGYWQHPLSKPDVQKHMNPCQSTGGWFAQPTPPSILFLEHMLHWMTEWHPKQWDQAAWNELIMPHLFGTGSRPPLAYRLLPMESFSNFKVNALRTKQGLPINQVVLHAGEAHGKRKVDEFKKRGLWKASEWQSQTGFDVQVHQQQAVQHSPTPWRNSIVFCLIEMIRNTVKAQILSGSCFGTRVNAKHAYTLDISSRIA</sequence>
<protein>
    <recommendedName>
        <fullName evidence="2">Nucleotide-diphospho-sugar transferase domain-containing protein</fullName>
    </recommendedName>
</protein>
<feature type="compositionally biased region" description="Polar residues" evidence="1">
    <location>
        <begin position="145"/>
        <end position="172"/>
    </location>
</feature>
<comment type="caution">
    <text evidence="3">The sequence shown here is derived from an EMBL/GenBank/DDBJ whole genome shotgun (WGS) entry which is preliminary data.</text>
</comment>
<dbReference type="InterPro" id="IPR005069">
    <property type="entry name" value="Nucl-diP-sugar_transferase"/>
</dbReference>